<dbReference type="InterPro" id="IPR017853">
    <property type="entry name" value="GH"/>
</dbReference>
<dbReference type="SMR" id="Q97LM0"/>
<evidence type="ECO:0000313" key="6">
    <source>
        <dbReference type="EMBL" id="AAK78517.1"/>
    </source>
</evidence>
<dbReference type="GO" id="GO:0006080">
    <property type="term" value="P:substituted mannan metabolic process"/>
    <property type="evidence" value="ECO:0007669"/>
    <property type="project" value="InterPro"/>
</dbReference>
<dbReference type="KEGG" id="cac:CA_C0538"/>
<evidence type="ECO:0000256" key="4">
    <source>
        <dbReference type="PROSITE-ProRule" id="PRU01100"/>
    </source>
</evidence>
<dbReference type="InterPro" id="IPR022790">
    <property type="entry name" value="GH26_dom"/>
</dbReference>
<keyword evidence="2 4" id="KW-0378">Hydrolase</keyword>
<keyword evidence="3 4" id="KW-0326">Glycosidase</keyword>
<dbReference type="Proteomes" id="UP000000814">
    <property type="component" value="Chromosome"/>
</dbReference>
<dbReference type="GO" id="GO:0016985">
    <property type="term" value="F:mannan endo-1,4-beta-mannosidase activity"/>
    <property type="evidence" value="ECO:0007669"/>
    <property type="project" value="InterPro"/>
</dbReference>
<dbReference type="SUPFAM" id="SSF51445">
    <property type="entry name" value="(Trans)glycosidases"/>
    <property type="match status" value="1"/>
</dbReference>
<feature type="active site" description="Nucleophile" evidence="4">
    <location>
        <position position="312"/>
    </location>
</feature>
<gene>
    <name evidence="6" type="ordered locus">CA_C0538</name>
</gene>
<organism evidence="6 7">
    <name type="scientific">Clostridium acetobutylicum (strain ATCC 824 / DSM 792 / JCM 1419 / IAM 19013 / LMG 5710 / NBRC 13948 / NRRL B-527 / VKM B-1787 / 2291 / W)</name>
    <dbReference type="NCBI Taxonomy" id="272562"/>
    <lineage>
        <taxon>Bacteria</taxon>
        <taxon>Bacillati</taxon>
        <taxon>Bacillota</taxon>
        <taxon>Clostridia</taxon>
        <taxon>Eubacteriales</taxon>
        <taxon>Clostridiaceae</taxon>
        <taxon>Clostridium</taxon>
    </lineage>
</organism>
<keyword evidence="7" id="KW-1185">Reference proteome</keyword>
<evidence type="ECO:0000259" key="5">
    <source>
        <dbReference type="PROSITE" id="PS51764"/>
    </source>
</evidence>
<dbReference type="RefSeq" id="WP_010963859.1">
    <property type="nucleotide sequence ID" value="NC_003030.1"/>
</dbReference>
<accession>Q97LM0</accession>
<dbReference type="PANTHER" id="PTHR40079:SF4">
    <property type="entry name" value="GH26 DOMAIN-CONTAINING PROTEIN-RELATED"/>
    <property type="match status" value="1"/>
</dbReference>
<name>Q97LM0_CLOAB</name>
<dbReference type="InterPro" id="IPR006637">
    <property type="entry name" value="ChW"/>
</dbReference>
<dbReference type="HOGENOM" id="CLU_041638_0_0_9"/>
<evidence type="ECO:0000256" key="2">
    <source>
        <dbReference type="ARBA" id="ARBA00022801"/>
    </source>
</evidence>
<dbReference type="PANTHER" id="PTHR40079">
    <property type="entry name" value="MANNAN ENDO-1,4-BETA-MANNOSIDASE E-RELATED"/>
    <property type="match status" value="1"/>
</dbReference>
<evidence type="ECO:0000256" key="1">
    <source>
        <dbReference type="ARBA" id="ARBA00007754"/>
    </source>
</evidence>
<dbReference type="PATRIC" id="fig|272562.8.peg.741"/>
<evidence type="ECO:0000256" key="3">
    <source>
        <dbReference type="ARBA" id="ARBA00023295"/>
    </source>
</evidence>
<sequence length="531" mass="59455">MRRNNDIEQKKKILSAMLVSVLLVSPKINSKVYASIPSSCKAGAFLGWAENLETKDIMGDPAYSGKVNMVAFDVANWSDNDSDDNHKNNDATAIGDGPAGWHNANYETNFKNVAVLGKDTMVSAEIPNPEGQKCTTHMSSDDFSKVANAKITDSSDSKVVTNYQSMVKKLGDILADYYSNLNQKNQAANVYLRLFHEMNSSYLWWGFQDKEQFKKLWINLHDYLVYDRKFTWLKFCYAVNKGDENIGDEYKYTKDATLYYPGDNYVDTVALYGYSDDLSNDPDIQKPYAELTGGTYNGVTYKGYNKPFGFAELGAKVGGSYIDKDNNQIKPFDYQIWSNAIQSEYSKASYSIVFDKAYDPRNNIHGTSIFNDYKDANTSISYKAHVSNIGWQDYVKDAETAGTTGQTLSMEAIQMNYPNNIELHLQYQAHVSNIGWMSPVSDGQIAGTTGQHLSIEAINISLKDAQGKDSSDYSIYYRTHLRYMGWTSWTKNGSTSGTIGQSRPVEAIQVCVVKNGTERAQLMEGLVQGTK</sequence>
<dbReference type="Gene3D" id="3.20.20.80">
    <property type="entry name" value="Glycosidases"/>
    <property type="match status" value="1"/>
</dbReference>
<dbReference type="GeneID" id="44997048"/>
<proteinExistence type="inferred from homology"/>
<dbReference type="SMART" id="SM00728">
    <property type="entry name" value="ChW"/>
    <property type="match status" value="3"/>
</dbReference>
<comment type="similarity">
    <text evidence="1 4">Belongs to the glycosyl hydrolase 26 family.</text>
</comment>
<feature type="active site" description="Proton donor" evidence="4">
    <location>
        <position position="197"/>
    </location>
</feature>
<dbReference type="PROSITE" id="PS51764">
    <property type="entry name" value="GH26"/>
    <property type="match status" value="1"/>
</dbReference>
<dbReference type="OrthoDB" id="9802773at2"/>
<dbReference type="EMBL" id="AE001437">
    <property type="protein sequence ID" value="AAK78517.1"/>
    <property type="molecule type" value="Genomic_DNA"/>
</dbReference>
<dbReference type="STRING" id="272562.CA_C0538"/>
<dbReference type="PIR" id="B96966">
    <property type="entry name" value="B96966"/>
</dbReference>
<reference evidence="6 7" key="1">
    <citation type="journal article" date="2001" name="J. Bacteriol.">
        <title>Genome sequence and comparative analysis of the solvent-producing bacterium Clostridium acetobutylicum.</title>
        <authorList>
            <person name="Nolling J."/>
            <person name="Breton G."/>
            <person name="Omelchenko M.V."/>
            <person name="Makarova K.S."/>
            <person name="Zeng Q."/>
            <person name="Gibson R."/>
            <person name="Lee H.M."/>
            <person name="Dubois J."/>
            <person name="Qiu D."/>
            <person name="Hitti J."/>
            <person name="Wolf Y.I."/>
            <person name="Tatusov R.L."/>
            <person name="Sabathe F."/>
            <person name="Doucette-Stamm L."/>
            <person name="Soucaille P."/>
            <person name="Daly M.J."/>
            <person name="Bennett G.N."/>
            <person name="Koonin E.V."/>
            <person name="Smith D.R."/>
        </authorList>
    </citation>
    <scope>NUCLEOTIDE SEQUENCE [LARGE SCALE GENOMIC DNA]</scope>
    <source>
        <strain evidence="7">ATCC 824 / DSM 792 / JCM 1419 / LMG 5710 / VKM B-1787</strain>
    </source>
</reference>
<dbReference type="Pfam" id="PF02156">
    <property type="entry name" value="Glyco_hydro_26"/>
    <property type="match status" value="1"/>
</dbReference>
<dbReference type="eggNOG" id="COG4124">
    <property type="taxonomic scope" value="Bacteria"/>
</dbReference>
<protein>
    <submittedName>
        <fullName evidence="6">Beta-mannanase ManB-like enzyme, contains ChW-repeats</fullName>
    </submittedName>
</protein>
<evidence type="ECO:0000313" key="7">
    <source>
        <dbReference type="Proteomes" id="UP000000814"/>
    </source>
</evidence>
<feature type="domain" description="GH26" evidence="5">
    <location>
        <begin position="27"/>
        <end position="379"/>
    </location>
</feature>
<dbReference type="InterPro" id="IPR000805">
    <property type="entry name" value="Glyco_hydro_26"/>
</dbReference>
<dbReference type="Pfam" id="PF07538">
    <property type="entry name" value="ChW"/>
    <property type="match status" value="3"/>
</dbReference>
<dbReference type="CAZy" id="GH26">
    <property type="family name" value="Glycoside Hydrolase Family 26"/>
</dbReference>
<dbReference type="AlphaFoldDB" id="Q97LM0"/>